<name>A0A418X4J0_9BURK</name>
<accession>A0A418X4J0</accession>
<dbReference type="PANTHER" id="PTHR36932:SF1">
    <property type="entry name" value="CAPSULAR POLYSACCHARIDE BIOSYNTHESIS PROTEIN"/>
    <property type="match status" value="1"/>
</dbReference>
<reference evidence="2 3" key="1">
    <citation type="submission" date="2018-09" db="EMBL/GenBank/DDBJ databases">
        <authorList>
            <person name="Zhu H."/>
        </authorList>
    </citation>
    <scope>NUCLEOTIDE SEQUENCE [LARGE SCALE GENOMIC DNA]</scope>
    <source>
        <strain evidence="2 3">K2R10-39</strain>
    </source>
</reference>
<feature type="domain" description="AMP-dependent synthetase/ligase" evidence="1">
    <location>
        <begin position="135"/>
        <end position="331"/>
    </location>
</feature>
<dbReference type="RefSeq" id="WP_119740813.1">
    <property type="nucleotide sequence ID" value="NZ_QYUN01000002.1"/>
</dbReference>
<dbReference type="GO" id="GO:0016874">
    <property type="term" value="F:ligase activity"/>
    <property type="evidence" value="ECO:0007669"/>
    <property type="project" value="UniProtKB-KW"/>
</dbReference>
<evidence type="ECO:0000313" key="3">
    <source>
        <dbReference type="Proteomes" id="UP000285190"/>
    </source>
</evidence>
<proteinExistence type="predicted"/>
<dbReference type="InterPro" id="IPR053158">
    <property type="entry name" value="CapK_Type1_Caps_Biosynth"/>
</dbReference>
<dbReference type="PANTHER" id="PTHR36932">
    <property type="entry name" value="CAPSULAR POLYSACCHARIDE BIOSYNTHESIS PROTEIN"/>
    <property type="match status" value="1"/>
</dbReference>
<organism evidence="2 3">
    <name type="scientific">Noviherbaspirillum cavernae</name>
    <dbReference type="NCBI Taxonomy" id="2320862"/>
    <lineage>
        <taxon>Bacteria</taxon>
        <taxon>Pseudomonadati</taxon>
        <taxon>Pseudomonadota</taxon>
        <taxon>Betaproteobacteria</taxon>
        <taxon>Burkholderiales</taxon>
        <taxon>Oxalobacteraceae</taxon>
        <taxon>Noviherbaspirillum</taxon>
    </lineage>
</organism>
<dbReference type="Proteomes" id="UP000285190">
    <property type="component" value="Unassembled WGS sequence"/>
</dbReference>
<dbReference type="Pfam" id="PF00501">
    <property type="entry name" value="AMP-binding"/>
    <property type="match status" value="1"/>
</dbReference>
<dbReference type="EMBL" id="QYUN01000002">
    <property type="protein sequence ID" value="RJG07397.1"/>
    <property type="molecule type" value="Genomic_DNA"/>
</dbReference>
<dbReference type="SUPFAM" id="SSF56801">
    <property type="entry name" value="Acetyl-CoA synthetase-like"/>
    <property type="match status" value="1"/>
</dbReference>
<dbReference type="OrthoDB" id="580775at2"/>
<keyword evidence="3" id="KW-1185">Reference proteome</keyword>
<gene>
    <name evidence="2" type="ORF">D3870_16580</name>
</gene>
<dbReference type="Gene3D" id="3.40.50.12780">
    <property type="entry name" value="N-terminal domain of ligase-like"/>
    <property type="match status" value="1"/>
</dbReference>
<dbReference type="AlphaFoldDB" id="A0A418X4J0"/>
<evidence type="ECO:0000313" key="2">
    <source>
        <dbReference type="EMBL" id="RJG07397.1"/>
    </source>
</evidence>
<comment type="caution">
    <text evidence="2">The sequence shown here is derived from an EMBL/GenBank/DDBJ whole genome shotgun (WGS) entry which is preliminary data.</text>
</comment>
<evidence type="ECO:0000259" key="1">
    <source>
        <dbReference type="Pfam" id="PF00501"/>
    </source>
</evidence>
<dbReference type="InterPro" id="IPR042099">
    <property type="entry name" value="ANL_N_sf"/>
</dbReference>
<dbReference type="InterPro" id="IPR000873">
    <property type="entry name" value="AMP-dep_synth/lig_dom"/>
</dbReference>
<sequence>MSQLPDRNHRNDSAPSLLNIRSDMPGIVWPPLAGGMPASLLALMHQLEASQWLAPEQLAAGQSRQLAALTRHAAAHSASFRTRMATAGLGLDELRTPAGLAALPILRRREIQSERHQLLCDSVPPAHLPLHETSSSGSTGEPVAVTRTAINQLFWLAFTLREHLWHQRDFSGTLAVIRASLPSAQPITQADWGAPVSLFFPSGPAHAMRTSTDVGAQLDWLLRIDPQYLLVYPSNLAALLDECEARNITLPGLRQIRSFGENLAPAIRQRAMDVLNVAIADTYSSQELGVIAIQCPASGLYHAMAEGYVVEVLDEQGRSCQPGEIGRLVVTDLHNFATPLIRYDTGDYAQASAPCPCGRCLPTIERVAGRERNMVVVNGSRRWPLFGFDHFLEIAPIAQYQLVQQSAELIEVRLVCSESLTADQEQRLADLIRESLGHPFTIRFTLFPERIPASTSGKFEEFICMVKP</sequence>
<keyword evidence="2" id="KW-0436">Ligase</keyword>
<protein>
    <submittedName>
        <fullName evidence="2">Phenylacetate--CoA ligase family protein</fullName>
    </submittedName>
</protein>